<reference evidence="2" key="2">
    <citation type="submission" date="2015-03" db="EMBL/GenBank/DDBJ databases">
        <title>Genome sequence of Paenibacillus beijingensis strain DSM 24997T.</title>
        <authorList>
            <person name="Kwak Y."/>
            <person name="Shin J.-H."/>
        </authorList>
    </citation>
    <scope>NUCLEOTIDE SEQUENCE [LARGE SCALE GENOMIC DNA]</scope>
    <source>
        <strain evidence="2">DSM 24997</strain>
    </source>
</reference>
<reference evidence="1 2" key="1">
    <citation type="journal article" date="2015" name="J. Biotechnol.">
        <title>Complete genome sequence of Paenibacillus beijingensis 7188(T) (=DSM 24997(T)), a novel rhizobacterium from jujube garden soil.</title>
        <authorList>
            <person name="Kwak Y."/>
            <person name="Shin J.H."/>
        </authorList>
    </citation>
    <scope>NUCLEOTIDE SEQUENCE [LARGE SCALE GENOMIC DNA]</scope>
    <source>
        <strain evidence="1 2">DSM 24997</strain>
    </source>
</reference>
<gene>
    <name evidence="1" type="ORF">VN24_17165</name>
</gene>
<name>A0A0D5NLT4_9BACL</name>
<dbReference type="KEGG" id="pbj:VN24_17165"/>
<protein>
    <submittedName>
        <fullName evidence="1">Uncharacterized protein</fullName>
    </submittedName>
</protein>
<dbReference type="Proteomes" id="UP000032633">
    <property type="component" value="Chromosome"/>
</dbReference>
<evidence type="ECO:0000313" key="2">
    <source>
        <dbReference type="Proteomes" id="UP000032633"/>
    </source>
</evidence>
<organism evidence="1 2">
    <name type="scientific">Paenibacillus beijingensis</name>
    <dbReference type="NCBI Taxonomy" id="1126833"/>
    <lineage>
        <taxon>Bacteria</taxon>
        <taxon>Bacillati</taxon>
        <taxon>Bacillota</taxon>
        <taxon>Bacilli</taxon>
        <taxon>Bacillales</taxon>
        <taxon>Paenibacillaceae</taxon>
        <taxon>Paenibacillus</taxon>
    </lineage>
</organism>
<evidence type="ECO:0000313" key="1">
    <source>
        <dbReference type="EMBL" id="AJY75967.1"/>
    </source>
</evidence>
<dbReference type="HOGENOM" id="CLU_2181247_0_0_9"/>
<dbReference type="EMBL" id="CP011058">
    <property type="protein sequence ID" value="AJY75967.1"/>
    <property type="molecule type" value="Genomic_DNA"/>
</dbReference>
<sequence>MMKAGCFFVYSSRSGFIEYERRAVVTDVGTPYSQEARGSRGLIYGKIVYLTGGCPIFSDIRKRNSGTTSAEGFFRASTKDLGIGLSRKASSSAAKVRTSSGLSAVSFAR</sequence>
<accession>A0A0D5NLT4</accession>
<proteinExistence type="predicted"/>
<dbReference type="AlphaFoldDB" id="A0A0D5NLT4"/>
<dbReference type="PATRIC" id="fig|1126833.4.peg.3765"/>
<keyword evidence="2" id="KW-1185">Reference proteome</keyword>